<dbReference type="CDD" id="cd09917">
    <property type="entry name" value="F-box_SF"/>
    <property type="match status" value="1"/>
</dbReference>
<dbReference type="Gene3D" id="1.20.1280.50">
    <property type="match status" value="1"/>
</dbReference>
<dbReference type="OrthoDB" id="10403124at2759"/>
<keyword evidence="4" id="KW-1185">Reference proteome</keyword>
<dbReference type="EMBL" id="CCYA01000248">
    <property type="protein sequence ID" value="CEH14816.1"/>
    <property type="molecule type" value="Genomic_DNA"/>
</dbReference>
<dbReference type="PROSITE" id="PS50181">
    <property type="entry name" value="FBOX"/>
    <property type="match status" value="1"/>
</dbReference>
<evidence type="ECO:0000313" key="4">
    <source>
        <dbReference type="Proteomes" id="UP000054845"/>
    </source>
</evidence>
<organism evidence="3 4">
    <name type="scientific">Ceraceosorus bombacis</name>
    <dbReference type="NCBI Taxonomy" id="401625"/>
    <lineage>
        <taxon>Eukaryota</taxon>
        <taxon>Fungi</taxon>
        <taxon>Dikarya</taxon>
        <taxon>Basidiomycota</taxon>
        <taxon>Ustilaginomycotina</taxon>
        <taxon>Exobasidiomycetes</taxon>
        <taxon>Ceraceosorales</taxon>
        <taxon>Ceraceosoraceae</taxon>
        <taxon>Ceraceosorus</taxon>
    </lineage>
</organism>
<evidence type="ECO:0000256" key="1">
    <source>
        <dbReference type="SAM" id="MobiDB-lite"/>
    </source>
</evidence>
<feature type="domain" description="F-box" evidence="2">
    <location>
        <begin position="4"/>
        <end position="51"/>
    </location>
</feature>
<dbReference type="InterPro" id="IPR001810">
    <property type="entry name" value="F-box_dom"/>
</dbReference>
<dbReference type="AlphaFoldDB" id="A0A0P1BFT0"/>
<sequence>MTPSPSFMVLPPELWVPIAVHVDPKTIIRSRRVCRRWKVFVDSTEEVWRSVAFQWHLCDGVNLPLPLCQPAQDRKDGFPRAEDAATTSASGAFDRLATYRSLCDTHVMLVQAWSTPQIHATMQKSSGTIEDKTGLFTSPRITTTTPSGYVVLVVGVEGEAGYSTLFLSVYIATSEYANLREVGRTLTARLEAKQVEGPDAWMATDSSNEFVLVHQQADDSWAIQQLGSDRSRFSTTEPAMHIPYHAEPSALRVHWPVCMVGSSVQAEYSETGKTACSVSCWCLKSHRLIETFSLKNTKGQIHSLDFDLDRQLLFVADSAGVAIYSFRSAKGEGVNLISQSSSYTMQGSVPPTLAPSPDVWLSALSLQGVDVHIGTVSVGNTEAGLDHLPLAIDWRHLGRRQSAFFVMPSEYARSLLDELLDVQFHARYLIPQMLSEVTSPEDVWADVESDTLVVVYQWGITLVRPYSCLNKKPYRGQVGVGFIRYSFPESPFHTKDYSEEVLPDYILEAEMLHSAYSNGRVCQALVEVPFQEPSFSHLLLVDLNCHRLDTLFESEQHPFENIRAWRIETREESIDTLDDGSLPAQEDIVLTDALQSLYMDASTIFTLRSQSGLQYIDFNTRGRTRSQVEDHMLTKQSVAMSEALSRDLENLVQETQQAMGMDPSQFDPRWPPLSRDEA</sequence>
<protein>
    <submittedName>
        <fullName evidence="3">F-box domain</fullName>
    </submittedName>
</protein>
<evidence type="ECO:0000259" key="2">
    <source>
        <dbReference type="PROSITE" id="PS50181"/>
    </source>
</evidence>
<dbReference type="Proteomes" id="UP000054845">
    <property type="component" value="Unassembled WGS sequence"/>
</dbReference>
<feature type="region of interest" description="Disordered" evidence="1">
    <location>
        <begin position="657"/>
        <end position="678"/>
    </location>
</feature>
<proteinExistence type="predicted"/>
<dbReference type="SMART" id="SM00256">
    <property type="entry name" value="FBOX"/>
    <property type="match status" value="1"/>
</dbReference>
<accession>A0A0P1BFT0</accession>
<name>A0A0P1BFT0_9BASI</name>
<dbReference type="Pfam" id="PF12937">
    <property type="entry name" value="F-box-like"/>
    <property type="match status" value="1"/>
</dbReference>
<evidence type="ECO:0000313" key="3">
    <source>
        <dbReference type="EMBL" id="CEH14816.1"/>
    </source>
</evidence>
<dbReference type="SUPFAM" id="SSF81383">
    <property type="entry name" value="F-box domain"/>
    <property type="match status" value="1"/>
</dbReference>
<reference evidence="3 4" key="1">
    <citation type="submission" date="2014-09" db="EMBL/GenBank/DDBJ databases">
        <authorList>
            <person name="Magalhaes I.L.F."/>
            <person name="Oliveira U."/>
            <person name="Santos F.R."/>
            <person name="Vidigal T.H.D.A."/>
            <person name="Brescovit A.D."/>
            <person name="Santos A.J."/>
        </authorList>
    </citation>
    <scope>NUCLEOTIDE SEQUENCE [LARGE SCALE GENOMIC DNA]</scope>
</reference>
<dbReference type="InterPro" id="IPR036047">
    <property type="entry name" value="F-box-like_dom_sf"/>
</dbReference>